<dbReference type="AlphaFoldDB" id="A0AAE0U1X8"/>
<dbReference type="Pfam" id="PF06985">
    <property type="entry name" value="HET"/>
    <property type="match status" value="1"/>
</dbReference>
<sequence length="793" mass="88947">MAPAKPSDRLCHVCKSIDFNKHVKTSIEQLWKAWQWFSASKPSERLGTWRNIQRRTLCPFCRLVVECVDGLAASTGGRPGPDDVIELSNRPSWKTSIVIFNFNGSESKVYSNRADLEDEARAVRLRGDDEAQKLLITWENCLARGEIQCLADRNRPGGDTFFGRAVRAREPNWSLLQWWLRHCSRCHGELCQPAAANLSSVSLTLPANMRVIDVEENSVVKYRSGWEYVALTYVWGEKLMDWPMPTMTKEMLAKHKEAVDEEKAQGSVLLPSWLPKTVSDAIEATKRLGYRYLWVDAMCIVQDDDEDRHSQVLHMDSIYRNASLSIAAASGSHADCGLPGMSVPRRFRQKRESVKGLTLAIPLPRFDELNAGDNLRWNTRAWTFQEKALSRRLLIFTDYQAYFRCPNGVWAEDTAAETTRLTRPDGSEFFRWGNDKLPHDYSTRRPYSLVDFLSFGYLELARMDARASFANYAAVVGEYTQRTLTFPRDALPAIDGVLRVLNRSPNAYVAGLPRGFFLEAILWQPKLGSLCVEGAGAGAPSWSWASWSLPGGCAWQTRDVRDTKSISYLYDMFYWTSNSGASANSAAGALGPLPIALQASNRTADIPPNGPCIGGYLQQSGTLLGLWTGLGYLALGRPMHSISSEEETSDNTVAAFPLLHPDQHTVVGEVITTLGMRKWKKTNQYEFVDISRGAGLCFVSKAIPENLRPTTTTTSYIPATEASFTREGYYLSGTEADLKTKIKRDPEHTWGVANVMMVERRVDGVAYRRGIGKVLKRVWEEGISTRTEFVYIA</sequence>
<reference evidence="2" key="2">
    <citation type="submission" date="2023-06" db="EMBL/GenBank/DDBJ databases">
        <authorList>
            <consortium name="Lawrence Berkeley National Laboratory"/>
            <person name="Haridas S."/>
            <person name="Hensen N."/>
            <person name="Bonometti L."/>
            <person name="Westerberg I."/>
            <person name="Brannstrom I.O."/>
            <person name="Guillou S."/>
            <person name="Cros-Aarteil S."/>
            <person name="Calhoun S."/>
            <person name="Kuo A."/>
            <person name="Mondo S."/>
            <person name="Pangilinan J."/>
            <person name="Riley R."/>
            <person name="LaButti K."/>
            <person name="Andreopoulos B."/>
            <person name="Lipzen A."/>
            <person name="Chen C."/>
            <person name="Yanf M."/>
            <person name="Daum C."/>
            <person name="Ng V."/>
            <person name="Clum A."/>
            <person name="Steindorff A."/>
            <person name="Ohm R."/>
            <person name="Martin F."/>
            <person name="Silar P."/>
            <person name="Natvig D."/>
            <person name="Lalanne C."/>
            <person name="Gautier V."/>
            <person name="Ament-velasquez S.L."/>
            <person name="Kruys A."/>
            <person name="Hutchinson M.I."/>
            <person name="Powell A.J."/>
            <person name="Barry K."/>
            <person name="Miller A.N."/>
            <person name="Grigoriev I.V."/>
            <person name="Debuchy R."/>
            <person name="Gladieux P."/>
            <person name="Thoren M.H."/>
            <person name="Johannesson H."/>
        </authorList>
    </citation>
    <scope>NUCLEOTIDE SEQUENCE</scope>
    <source>
        <strain evidence="2">CBS 232.78</strain>
    </source>
</reference>
<gene>
    <name evidence="2" type="ORF">B0H63DRAFT_471069</name>
</gene>
<evidence type="ECO:0000259" key="1">
    <source>
        <dbReference type="Pfam" id="PF06985"/>
    </source>
</evidence>
<feature type="domain" description="Heterokaryon incompatibility" evidence="1">
    <location>
        <begin position="228"/>
        <end position="386"/>
    </location>
</feature>
<dbReference type="PANTHER" id="PTHR33112">
    <property type="entry name" value="DOMAIN PROTEIN, PUTATIVE-RELATED"/>
    <property type="match status" value="1"/>
</dbReference>
<accession>A0AAE0U1X8</accession>
<reference evidence="2" key="1">
    <citation type="journal article" date="2023" name="Mol. Phylogenet. Evol.">
        <title>Genome-scale phylogeny and comparative genomics of the fungal order Sordariales.</title>
        <authorList>
            <person name="Hensen N."/>
            <person name="Bonometti L."/>
            <person name="Westerberg I."/>
            <person name="Brannstrom I.O."/>
            <person name="Guillou S."/>
            <person name="Cros-Aarteil S."/>
            <person name="Calhoun S."/>
            <person name="Haridas S."/>
            <person name="Kuo A."/>
            <person name="Mondo S."/>
            <person name="Pangilinan J."/>
            <person name="Riley R."/>
            <person name="LaButti K."/>
            <person name="Andreopoulos B."/>
            <person name="Lipzen A."/>
            <person name="Chen C."/>
            <person name="Yan M."/>
            <person name="Daum C."/>
            <person name="Ng V."/>
            <person name="Clum A."/>
            <person name="Steindorff A."/>
            <person name="Ohm R.A."/>
            <person name="Martin F."/>
            <person name="Silar P."/>
            <person name="Natvig D.O."/>
            <person name="Lalanne C."/>
            <person name="Gautier V."/>
            <person name="Ament-Velasquez S.L."/>
            <person name="Kruys A."/>
            <person name="Hutchinson M.I."/>
            <person name="Powell A.J."/>
            <person name="Barry K."/>
            <person name="Miller A.N."/>
            <person name="Grigoriev I.V."/>
            <person name="Debuchy R."/>
            <person name="Gladieux P."/>
            <person name="Hiltunen Thoren M."/>
            <person name="Johannesson H."/>
        </authorList>
    </citation>
    <scope>NUCLEOTIDE SEQUENCE</scope>
    <source>
        <strain evidence="2">CBS 232.78</strain>
    </source>
</reference>
<keyword evidence="3" id="KW-1185">Reference proteome</keyword>
<dbReference type="Proteomes" id="UP001285441">
    <property type="component" value="Unassembled WGS sequence"/>
</dbReference>
<evidence type="ECO:0000313" key="3">
    <source>
        <dbReference type="Proteomes" id="UP001285441"/>
    </source>
</evidence>
<proteinExistence type="predicted"/>
<protein>
    <submittedName>
        <fullName evidence="2">Heterokaryon incompatibility protein-domain-containing protein</fullName>
    </submittedName>
</protein>
<comment type="caution">
    <text evidence="2">The sequence shown here is derived from an EMBL/GenBank/DDBJ whole genome shotgun (WGS) entry which is preliminary data.</text>
</comment>
<dbReference type="EMBL" id="JAULSW010000003">
    <property type="protein sequence ID" value="KAK3387877.1"/>
    <property type="molecule type" value="Genomic_DNA"/>
</dbReference>
<name>A0AAE0U1X8_9PEZI</name>
<dbReference type="InterPro" id="IPR010730">
    <property type="entry name" value="HET"/>
</dbReference>
<evidence type="ECO:0000313" key="2">
    <source>
        <dbReference type="EMBL" id="KAK3387877.1"/>
    </source>
</evidence>
<dbReference type="PANTHER" id="PTHR33112:SF12">
    <property type="entry name" value="HETEROKARYON INCOMPATIBILITY DOMAIN-CONTAINING PROTEIN"/>
    <property type="match status" value="1"/>
</dbReference>
<organism evidence="2 3">
    <name type="scientific">Podospora didyma</name>
    <dbReference type="NCBI Taxonomy" id="330526"/>
    <lineage>
        <taxon>Eukaryota</taxon>
        <taxon>Fungi</taxon>
        <taxon>Dikarya</taxon>
        <taxon>Ascomycota</taxon>
        <taxon>Pezizomycotina</taxon>
        <taxon>Sordariomycetes</taxon>
        <taxon>Sordariomycetidae</taxon>
        <taxon>Sordariales</taxon>
        <taxon>Podosporaceae</taxon>
        <taxon>Podospora</taxon>
    </lineage>
</organism>